<evidence type="ECO:0000256" key="3">
    <source>
        <dbReference type="ARBA" id="ARBA00022691"/>
    </source>
</evidence>
<reference evidence="7" key="1">
    <citation type="submission" date="2020-07" db="EMBL/GenBank/DDBJ databases">
        <title>Huge and variable diversity of episymbiotic CPR bacteria and DPANN archaea in groundwater ecosystems.</title>
        <authorList>
            <person name="He C.Y."/>
            <person name="Keren R."/>
            <person name="Whittaker M."/>
            <person name="Farag I.F."/>
            <person name="Doudna J."/>
            <person name="Cate J.H.D."/>
            <person name="Banfield J.F."/>
        </authorList>
    </citation>
    <scope>NUCLEOTIDE SEQUENCE</scope>
    <source>
        <strain evidence="7">NC_groundwater_672_Ag_B-0.1um_62_36</strain>
    </source>
</reference>
<dbReference type="GO" id="GO:0070475">
    <property type="term" value="P:rRNA base methylation"/>
    <property type="evidence" value="ECO:0007669"/>
    <property type="project" value="TreeGrafter"/>
</dbReference>
<dbReference type="PROSITE" id="PS01231">
    <property type="entry name" value="TRMA_2"/>
    <property type="match status" value="1"/>
</dbReference>
<proteinExistence type="inferred from homology"/>
<dbReference type="PROSITE" id="PS50926">
    <property type="entry name" value="TRAM"/>
    <property type="match status" value="1"/>
</dbReference>
<gene>
    <name evidence="7" type="primary">rlmD</name>
    <name evidence="7" type="ORF">HYY20_10880</name>
</gene>
<dbReference type="Gene3D" id="2.40.50.1070">
    <property type="match status" value="1"/>
</dbReference>
<evidence type="ECO:0000256" key="2">
    <source>
        <dbReference type="ARBA" id="ARBA00022679"/>
    </source>
</evidence>
<evidence type="ECO:0000259" key="6">
    <source>
        <dbReference type="PROSITE" id="PS50926"/>
    </source>
</evidence>
<dbReference type="PROSITE" id="PS01230">
    <property type="entry name" value="TRMA_1"/>
    <property type="match status" value="1"/>
</dbReference>
<dbReference type="EC" id="2.1.1.190" evidence="7"/>
<dbReference type="Proteomes" id="UP000769766">
    <property type="component" value="Unassembled WGS sequence"/>
</dbReference>
<dbReference type="Gene3D" id="3.40.50.150">
    <property type="entry name" value="Vaccinia Virus protein VP39"/>
    <property type="match status" value="1"/>
</dbReference>
<feature type="active site" evidence="5">
    <location>
        <position position="414"/>
    </location>
</feature>
<dbReference type="InterPro" id="IPR030390">
    <property type="entry name" value="MeTrfase_TrmA_AS"/>
</dbReference>
<evidence type="ECO:0000256" key="1">
    <source>
        <dbReference type="ARBA" id="ARBA00022603"/>
    </source>
</evidence>
<dbReference type="InterPro" id="IPR012340">
    <property type="entry name" value="NA-bd_OB-fold"/>
</dbReference>
<keyword evidence="1 4" id="KW-0489">Methyltransferase</keyword>
<dbReference type="AlphaFoldDB" id="A0A932G1L1"/>
<dbReference type="InterPro" id="IPR010280">
    <property type="entry name" value="U5_MeTrfase_fam"/>
</dbReference>
<dbReference type="CDD" id="cd02440">
    <property type="entry name" value="AdoMet_MTases"/>
    <property type="match status" value="1"/>
</dbReference>
<dbReference type="SUPFAM" id="SSF53335">
    <property type="entry name" value="S-adenosyl-L-methionine-dependent methyltransferases"/>
    <property type="match status" value="1"/>
</dbReference>
<evidence type="ECO:0000256" key="5">
    <source>
        <dbReference type="PROSITE-ProRule" id="PRU10015"/>
    </source>
</evidence>
<dbReference type="InterPro" id="IPR029063">
    <property type="entry name" value="SAM-dependent_MTases_sf"/>
</dbReference>
<dbReference type="PROSITE" id="PS51687">
    <property type="entry name" value="SAM_MT_RNA_M5U"/>
    <property type="match status" value="1"/>
</dbReference>
<name>A0A932G1L1_UNCTE</name>
<feature type="active site" description="Nucleophile" evidence="4">
    <location>
        <position position="414"/>
    </location>
</feature>
<dbReference type="InterPro" id="IPR002792">
    <property type="entry name" value="TRAM_dom"/>
</dbReference>
<keyword evidence="3 4" id="KW-0949">S-adenosyl-L-methionine</keyword>
<dbReference type="EMBL" id="JACPRF010000331">
    <property type="protein sequence ID" value="MBI2877375.1"/>
    <property type="molecule type" value="Genomic_DNA"/>
</dbReference>
<feature type="domain" description="TRAM" evidence="6">
    <location>
        <begin position="1"/>
        <end position="59"/>
    </location>
</feature>
<dbReference type="InterPro" id="IPR030391">
    <property type="entry name" value="MeTrfase_TrmA_CS"/>
</dbReference>
<keyword evidence="2 4" id="KW-0808">Transferase</keyword>
<dbReference type="Pfam" id="PF05958">
    <property type="entry name" value="tRNA_U5-meth_tr"/>
    <property type="match status" value="1"/>
</dbReference>
<feature type="binding site" evidence="4">
    <location>
        <position position="387"/>
    </location>
    <ligand>
        <name>S-adenosyl-L-methionine</name>
        <dbReference type="ChEBI" id="CHEBI:59789"/>
    </ligand>
</feature>
<feature type="binding site" evidence="4">
    <location>
        <position position="310"/>
    </location>
    <ligand>
        <name>S-adenosyl-L-methionine</name>
        <dbReference type="ChEBI" id="CHEBI:59789"/>
    </ligand>
</feature>
<dbReference type="PANTHER" id="PTHR11061">
    <property type="entry name" value="RNA M5U METHYLTRANSFERASE"/>
    <property type="match status" value="1"/>
</dbReference>
<evidence type="ECO:0000313" key="7">
    <source>
        <dbReference type="EMBL" id="MBI2877375.1"/>
    </source>
</evidence>
<feature type="binding site" evidence="4">
    <location>
        <position position="331"/>
    </location>
    <ligand>
        <name>S-adenosyl-L-methionine</name>
        <dbReference type="ChEBI" id="CHEBI:59789"/>
    </ligand>
</feature>
<dbReference type="Pfam" id="PF01938">
    <property type="entry name" value="TRAM"/>
    <property type="match status" value="1"/>
</dbReference>
<dbReference type="Gene3D" id="2.40.50.140">
    <property type="entry name" value="Nucleic acid-binding proteins"/>
    <property type="match status" value="1"/>
</dbReference>
<evidence type="ECO:0000313" key="8">
    <source>
        <dbReference type="Proteomes" id="UP000769766"/>
    </source>
</evidence>
<dbReference type="SUPFAM" id="SSF50249">
    <property type="entry name" value="Nucleic acid-binding proteins"/>
    <property type="match status" value="1"/>
</dbReference>
<comment type="caution">
    <text evidence="7">The sequence shown here is derived from an EMBL/GenBank/DDBJ whole genome shotgun (WGS) entry which is preliminary data.</text>
</comment>
<comment type="similarity">
    <text evidence="4">Belongs to the class I-like SAM-binding methyltransferase superfamily. RNA M5U methyltransferase family.</text>
</comment>
<feature type="binding site" evidence="4">
    <location>
        <position position="281"/>
    </location>
    <ligand>
        <name>S-adenosyl-L-methionine</name>
        <dbReference type="ChEBI" id="CHEBI:59789"/>
    </ligand>
</feature>
<evidence type="ECO:0000256" key="4">
    <source>
        <dbReference type="PROSITE-ProRule" id="PRU01024"/>
    </source>
</evidence>
<sequence>MLTEGDVIRLRIEKLVYGGQGLGYAEEQAVFVARAAPGDELQVRIIKAKRGYAVGEILEILCPSPLRVSPPSPYYERCGGCQLQHLGYAEQLQAKFQQVRETLVRLGGLPDPPVRDILPADQPFGYRNKAIYHARVSPEGRLLLGLMGGKGDEVVEVASCLLQPESSNRALARVRAALERAIQGAAIDPALFRHVMIRTSEATGQTLGVVVVRQRTFAGKDRLLEELAQERADIDSCWLNVNSRADHSTLGPEYERLWGPTHLRERLCGMAFDISPEAFFQVNIRQTEKLLAVVKDYAALTGREIVLDLYCGTGAIAICLAPQCHLAYGIEVSRSATLDAIRNAQINGLDNCRFRTGKVEKLMRKLLARDFRTDAPGSSAPRVAILDPPRGGCLPEVLEGLAKMRVERVVYVSCSPPTLARDLKRLKRLGYDLVEVQPLDMFPQTYHIECVALLSQT</sequence>
<dbReference type="PANTHER" id="PTHR11061:SF30">
    <property type="entry name" value="TRNA (URACIL(54)-C(5))-METHYLTRANSFERASE"/>
    <property type="match status" value="1"/>
</dbReference>
<dbReference type="GO" id="GO:0070041">
    <property type="term" value="F:rRNA (uridine-C5-)-methyltransferase activity"/>
    <property type="evidence" value="ECO:0007669"/>
    <property type="project" value="TreeGrafter"/>
</dbReference>
<accession>A0A932G1L1</accession>
<dbReference type="NCBIfam" id="TIGR00479">
    <property type="entry name" value="rumA"/>
    <property type="match status" value="1"/>
</dbReference>
<organism evidence="7 8">
    <name type="scientific">Tectimicrobiota bacterium</name>
    <dbReference type="NCBI Taxonomy" id="2528274"/>
    <lineage>
        <taxon>Bacteria</taxon>
        <taxon>Pseudomonadati</taxon>
        <taxon>Nitrospinota/Tectimicrobiota group</taxon>
        <taxon>Candidatus Tectimicrobiota</taxon>
    </lineage>
</organism>
<protein>
    <submittedName>
        <fullName evidence="7">23S rRNA (Uracil(1939)-C(5))-methyltransferase RlmD</fullName>
        <ecNumber evidence="7">2.1.1.190</ecNumber>
    </submittedName>
</protein>